<dbReference type="Proteomes" id="UP001305779">
    <property type="component" value="Unassembled WGS sequence"/>
</dbReference>
<dbReference type="Pfam" id="PF09797">
    <property type="entry name" value="NatB_MDM20"/>
    <property type="match status" value="1"/>
</dbReference>
<reference evidence="1 2" key="1">
    <citation type="journal article" date="2023" name="G3 (Bethesda)">
        <title>A chromosome-level genome assembly of Zasmidium syzygii isolated from banana leaves.</title>
        <authorList>
            <person name="van Westerhoven A.C."/>
            <person name="Mehrabi R."/>
            <person name="Talebi R."/>
            <person name="Steentjes M.B.F."/>
            <person name="Corcolon B."/>
            <person name="Chong P.A."/>
            <person name="Kema G.H.J."/>
            <person name="Seidl M.F."/>
        </authorList>
    </citation>
    <scope>NUCLEOTIDE SEQUENCE [LARGE SCALE GENOMIC DNA]</scope>
    <source>
        <strain evidence="1 2">P124</strain>
    </source>
</reference>
<name>A0ABR0EG35_ZASCE</name>
<evidence type="ECO:0000313" key="2">
    <source>
        <dbReference type="Proteomes" id="UP001305779"/>
    </source>
</evidence>
<sequence length="735" mass="81762">MARYPTFDEYAKRGAYVEGINRCNELLQRSPKDLQLLLVKLQLLSVSGNKSDETLDQLLAITPPIQDVRELVPIEAAVVDGNKDAWPRPTSAGPQVAKLWDNAFKANTSMNYRLDLVTVRFSRAVLDDRIQDAQQSLIVLKSVQPKNRAIYMAHAAYTQLLSNSKDDLQSRLALSLAKKAVADKFDDDRALDCRVAGQIFARQGASIELETIRERPSLRESQQVYEALKLSQKVDLNGSAKPEKADPSNVNPRIWLESEVEVLKDDFAKLIQANASHEALVAFIVNAIRLFHTSITSLDLGGRDRGAADACFLAVSGLVKLYADTNDTTYLIQAAFLSQRLLKHNEHIHEARLVLVYLYMRLNLGSLALRVFDSLNVKEIQHDTVGHSIFTNLSITHPFWTQLPVRDWFEPHERTHKALGVYPRHEDKLADTEAGILEHSQTGMVFDLHELRVNLRLSFVRRLILLEHRRIARLTGKGVSKSVSDVGPRVVANWIDNKDNRDFNATFDYEFNVETAVFPENDQASAQASLLADLSADAAWSLATGKPATLILDPENLKNAQTLATRASKSPAKTLANIITQRTISILIDVKAGTSPTKDTISSLQKAVTDLNISTLTNTSDSLAEHLQEHYLFVDILRIVIAACTYIKKHAEHIPMEVASLQETARKDIDTLQKHARAQTRSIKASAVKEMLTKHADLKPALDLFGGENLHLFSSTLAESAKEGWEGVCSINASA</sequence>
<dbReference type="EMBL" id="JAXOVC010000006">
    <property type="protein sequence ID" value="KAK4500476.1"/>
    <property type="molecule type" value="Genomic_DNA"/>
</dbReference>
<keyword evidence="2" id="KW-1185">Reference proteome</keyword>
<dbReference type="InterPro" id="IPR019183">
    <property type="entry name" value="NAA25_NatB_aux_su"/>
</dbReference>
<organism evidence="1 2">
    <name type="scientific">Zasmidium cellare</name>
    <name type="common">Wine cellar mold</name>
    <name type="synonym">Racodium cellare</name>
    <dbReference type="NCBI Taxonomy" id="395010"/>
    <lineage>
        <taxon>Eukaryota</taxon>
        <taxon>Fungi</taxon>
        <taxon>Dikarya</taxon>
        <taxon>Ascomycota</taxon>
        <taxon>Pezizomycotina</taxon>
        <taxon>Dothideomycetes</taxon>
        <taxon>Dothideomycetidae</taxon>
        <taxon>Mycosphaerellales</taxon>
        <taxon>Mycosphaerellaceae</taxon>
        <taxon>Zasmidium</taxon>
    </lineage>
</organism>
<comment type="caution">
    <text evidence="1">The sequence shown here is derived from an EMBL/GenBank/DDBJ whole genome shotgun (WGS) entry which is preliminary data.</text>
</comment>
<evidence type="ECO:0000313" key="1">
    <source>
        <dbReference type="EMBL" id="KAK4500476.1"/>
    </source>
</evidence>
<accession>A0ABR0EG35</accession>
<protein>
    <submittedName>
        <fullName evidence="1">Uncharacterized protein</fullName>
    </submittedName>
</protein>
<proteinExistence type="predicted"/>
<gene>
    <name evidence="1" type="ORF">PRZ48_008665</name>
</gene>